<proteinExistence type="predicted"/>
<evidence type="ECO:0000313" key="1">
    <source>
        <dbReference type="EMBL" id="KAH3722251.1"/>
    </source>
</evidence>
<sequence>MAFGLPLYSCERYSNDQGRRVTKEPVDQWTLAVVVKVTPDKDGLVGRVRVKVGSRNSSSDNSRTQCT</sequence>
<dbReference type="EMBL" id="JAIWYP010000013">
    <property type="protein sequence ID" value="KAH3722251.1"/>
    <property type="molecule type" value="Genomic_DNA"/>
</dbReference>
<keyword evidence="2" id="KW-1185">Reference proteome</keyword>
<gene>
    <name evidence="1" type="ORF">DPMN_065207</name>
</gene>
<dbReference type="AlphaFoldDB" id="A0A9D4CES6"/>
<name>A0A9D4CES6_DREPO</name>
<reference evidence="1" key="1">
    <citation type="journal article" date="2019" name="bioRxiv">
        <title>The Genome of the Zebra Mussel, Dreissena polymorpha: A Resource for Invasive Species Research.</title>
        <authorList>
            <person name="McCartney M.A."/>
            <person name="Auch B."/>
            <person name="Kono T."/>
            <person name="Mallez S."/>
            <person name="Zhang Y."/>
            <person name="Obille A."/>
            <person name="Becker A."/>
            <person name="Abrahante J.E."/>
            <person name="Garbe J."/>
            <person name="Badalamenti J.P."/>
            <person name="Herman A."/>
            <person name="Mangelson H."/>
            <person name="Liachko I."/>
            <person name="Sullivan S."/>
            <person name="Sone E.D."/>
            <person name="Koren S."/>
            <person name="Silverstein K.A.T."/>
            <person name="Beckman K.B."/>
            <person name="Gohl D.M."/>
        </authorList>
    </citation>
    <scope>NUCLEOTIDE SEQUENCE</scope>
    <source>
        <strain evidence="1">Duluth1</strain>
        <tissue evidence="1">Whole animal</tissue>
    </source>
</reference>
<organism evidence="1 2">
    <name type="scientific">Dreissena polymorpha</name>
    <name type="common">Zebra mussel</name>
    <name type="synonym">Mytilus polymorpha</name>
    <dbReference type="NCBI Taxonomy" id="45954"/>
    <lineage>
        <taxon>Eukaryota</taxon>
        <taxon>Metazoa</taxon>
        <taxon>Spiralia</taxon>
        <taxon>Lophotrochozoa</taxon>
        <taxon>Mollusca</taxon>
        <taxon>Bivalvia</taxon>
        <taxon>Autobranchia</taxon>
        <taxon>Heteroconchia</taxon>
        <taxon>Euheterodonta</taxon>
        <taxon>Imparidentia</taxon>
        <taxon>Neoheterodontei</taxon>
        <taxon>Myida</taxon>
        <taxon>Dreissenoidea</taxon>
        <taxon>Dreissenidae</taxon>
        <taxon>Dreissena</taxon>
    </lineage>
</organism>
<evidence type="ECO:0000313" key="2">
    <source>
        <dbReference type="Proteomes" id="UP000828390"/>
    </source>
</evidence>
<dbReference type="Proteomes" id="UP000828390">
    <property type="component" value="Unassembled WGS sequence"/>
</dbReference>
<accession>A0A9D4CES6</accession>
<protein>
    <submittedName>
        <fullName evidence="1">Uncharacterized protein</fullName>
    </submittedName>
</protein>
<reference evidence="1" key="2">
    <citation type="submission" date="2020-11" db="EMBL/GenBank/DDBJ databases">
        <authorList>
            <person name="McCartney M.A."/>
            <person name="Auch B."/>
            <person name="Kono T."/>
            <person name="Mallez S."/>
            <person name="Becker A."/>
            <person name="Gohl D.M."/>
            <person name="Silverstein K.A.T."/>
            <person name="Koren S."/>
            <person name="Bechman K.B."/>
            <person name="Herman A."/>
            <person name="Abrahante J.E."/>
            <person name="Garbe J."/>
        </authorList>
    </citation>
    <scope>NUCLEOTIDE SEQUENCE</scope>
    <source>
        <strain evidence="1">Duluth1</strain>
        <tissue evidence="1">Whole animal</tissue>
    </source>
</reference>
<comment type="caution">
    <text evidence="1">The sequence shown here is derived from an EMBL/GenBank/DDBJ whole genome shotgun (WGS) entry which is preliminary data.</text>
</comment>